<protein>
    <submittedName>
        <fullName evidence="7">Branched-chain amino acid ABC transporter ATP-binding protein</fullName>
    </submittedName>
</protein>
<keyword evidence="3" id="KW-0547">Nucleotide-binding</keyword>
<dbReference type="PANTHER" id="PTHR43820:SF4">
    <property type="entry name" value="HIGH-AFFINITY BRANCHED-CHAIN AMINO ACID TRANSPORT ATP-BINDING PROTEIN LIVF"/>
    <property type="match status" value="1"/>
</dbReference>
<dbReference type="CDD" id="cd03224">
    <property type="entry name" value="ABC_TM1139_LivF_branched"/>
    <property type="match status" value="1"/>
</dbReference>
<proteinExistence type="inferred from homology"/>
<dbReference type="GO" id="GO:0005524">
    <property type="term" value="F:ATP binding"/>
    <property type="evidence" value="ECO:0007669"/>
    <property type="project" value="UniProtKB-KW"/>
</dbReference>
<evidence type="ECO:0000256" key="3">
    <source>
        <dbReference type="ARBA" id="ARBA00022741"/>
    </source>
</evidence>
<reference evidence="7 8" key="1">
    <citation type="submission" date="2017-08" db="EMBL/GenBank/DDBJ databases">
        <title>Infants hospitalized years apart are colonized by the same room-sourced microbial strains.</title>
        <authorList>
            <person name="Brooks B."/>
            <person name="Olm M.R."/>
            <person name="Firek B.A."/>
            <person name="Baker R."/>
            <person name="Thomas B.C."/>
            <person name="Morowitz M.J."/>
            <person name="Banfield J.F."/>
        </authorList>
    </citation>
    <scope>NUCLEOTIDE SEQUENCE [LARGE SCALE GENOMIC DNA]</scope>
    <source>
        <strain evidence="7">S2_005_002_R2_34</strain>
    </source>
</reference>
<dbReference type="InterPro" id="IPR003439">
    <property type="entry name" value="ABC_transporter-like_ATP-bd"/>
</dbReference>
<evidence type="ECO:0000259" key="6">
    <source>
        <dbReference type="PROSITE" id="PS50893"/>
    </source>
</evidence>
<dbReference type="AlphaFoldDB" id="A0A2W5N5F5"/>
<dbReference type="SUPFAM" id="SSF52540">
    <property type="entry name" value="P-loop containing nucleoside triphosphate hydrolases"/>
    <property type="match status" value="1"/>
</dbReference>
<keyword evidence="5" id="KW-0029">Amino-acid transport</keyword>
<dbReference type="InterPro" id="IPR052156">
    <property type="entry name" value="BCAA_Transport_ATP-bd_LivF"/>
</dbReference>
<dbReference type="PANTHER" id="PTHR43820">
    <property type="entry name" value="HIGH-AFFINITY BRANCHED-CHAIN AMINO ACID TRANSPORT ATP-BINDING PROTEIN LIVF"/>
    <property type="match status" value="1"/>
</dbReference>
<dbReference type="GO" id="GO:0015807">
    <property type="term" value="P:L-amino acid transport"/>
    <property type="evidence" value="ECO:0007669"/>
    <property type="project" value="TreeGrafter"/>
</dbReference>
<comment type="caution">
    <text evidence="7">The sequence shown here is derived from an EMBL/GenBank/DDBJ whole genome shotgun (WGS) entry which is preliminary data.</text>
</comment>
<dbReference type="SMART" id="SM00382">
    <property type="entry name" value="AAA"/>
    <property type="match status" value="1"/>
</dbReference>
<dbReference type="Gene3D" id="3.40.50.300">
    <property type="entry name" value="P-loop containing nucleotide triphosphate hydrolases"/>
    <property type="match status" value="1"/>
</dbReference>
<name>A0A2W5N5F5_RHOSU</name>
<evidence type="ECO:0000256" key="5">
    <source>
        <dbReference type="ARBA" id="ARBA00022970"/>
    </source>
</evidence>
<comment type="similarity">
    <text evidence="1">Belongs to the ABC transporter superfamily.</text>
</comment>
<organism evidence="7 8">
    <name type="scientific">Rhodovulum sulfidophilum</name>
    <name type="common">Rhodobacter sulfidophilus</name>
    <dbReference type="NCBI Taxonomy" id="35806"/>
    <lineage>
        <taxon>Bacteria</taxon>
        <taxon>Pseudomonadati</taxon>
        <taxon>Pseudomonadota</taxon>
        <taxon>Alphaproteobacteria</taxon>
        <taxon>Rhodobacterales</taxon>
        <taxon>Paracoccaceae</taxon>
        <taxon>Rhodovulum</taxon>
    </lineage>
</organism>
<dbReference type="PROSITE" id="PS50893">
    <property type="entry name" value="ABC_TRANSPORTER_2"/>
    <property type="match status" value="1"/>
</dbReference>
<keyword evidence="2" id="KW-0813">Transport</keyword>
<dbReference type="GO" id="GO:0015658">
    <property type="term" value="F:branched-chain amino acid transmembrane transporter activity"/>
    <property type="evidence" value="ECO:0007669"/>
    <property type="project" value="TreeGrafter"/>
</dbReference>
<feature type="domain" description="ABC transporter" evidence="6">
    <location>
        <begin position="4"/>
        <end position="236"/>
    </location>
</feature>
<evidence type="ECO:0000313" key="7">
    <source>
        <dbReference type="EMBL" id="PZQ45985.1"/>
    </source>
</evidence>
<evidence type="ECO:0000256" key="2">
    <source>
        <dbReference type="ARBA" id="ARBA00022448"/>
    </source>
</evidence>
<dbReference type="InterPro" id="IPR003593">
    <property type="entry name" value="AAA+_ATPase"/>
</dbReference>
<dbReference type="InterPro" id="IPR017871">
    <property type="entry name" value="ABC_transporter-like_CS"/>
</dbReference>
<dbReference type="Proteomes" id="UP000249185">
    <property type="component" value="Unassembled WGS sequence"/>
</dbReference>
<dbReference type="InterPro" id="IPR027417">
    <property type="entry name" value="P-loop_NTPase"/>
</dbReference>
<accession>A0A2W5N5F5</accession>
<gene>
    <name evidence="7" type="primary">livF</name>
    <name evidence="7" type="ORF">DI556_21495</name>
</gene>
<evidence type="ECO:0000313" key="8">
    <source>
        <dbReference type="Proteomes" id="UP000249185"/>
    </source>
</evidence>
<keyword evidence="4 7" id="KW-0067">ATP-binding</keyword>
<dbReference type="EMBL" id="QFPW01000033">
    <property type="protein sequence ID" value="PZQ45985.1"/>
    <property type="molecule type" value="Genomic_DNA"/>
</dbReference>
<dbReference type="GO" id="GO:0016887">
    <property type="term" value="F:ATP hydrolysis activity"/>
    <property type="evidence" value="ECO:0007669"/>
    <property type="project" value="InterPro"/>
</dbReference>
<dbReference type="PROSITE" id="PS00211">
    <property type="entry name" value="ABC_TRANSPORTER_1"/>
    <property type="match status" value="1"/>
</dbReference>
<evidence type="ECO:0000256" key="4">
    <source>
        <dbReference type="ARBA" id="ARBA00022840"/>
    </source>
</evidence>
<evidence type="ECO:0000256" key="1">
    <source>
        <dbReference type="ARBA" id="ARBA00005417"/>
    </source>
</evidence>
<dbReference type="Pfam" id="PF00005">
    <property type="entry name" value="ABC_tran"/>
    <property type="match status" value="1"/>
</dbReference>
<sequence>MMCLEVDGVRSGYGRREVLFDIDIEVPEGAVVGIVGPNGHGKSTLLRTISGLLTATAGDIRFKGGSIRGLPPEEIARRGVSHVPQGDLLFPQMTVWENLLLGAYRERDAAATRGRLDTVVALFPKLTQLRDKVVRSLSGGERRMVGIGRGLMAPSDLIMIDEPSLGLAPLVIDQVYDAIREIRASRTSVLLVEENPERAAGMADYLYLVDNGGVKWRGDQEAFKSAGRELIQTYLGT</sequence>